<feature type="compositionally biased region" description="Basic and acidic residues" evidence="1">
    <location>
        <begin position="26"/>
        <end position="40"/>
    </location>
</feature>
<evidence type="ECO:0000313" key="2">
    <source>
        <dbReference type="EMBL" id="KAL2845135.1"/>
    </source>
</evidence>
<evidence type="ECO:0000256" key="1">
    <source>
        <dbReference type="SAM" id="MobiDB-lite"/>
    </source>
</evidence>
<gene>
    <name evidence="2" type="ORF">BJX68DRAFT_269323</name>
</gene>
<evidence type="ECO:0000313" key="3">
    <source>
        <dbReference type="Proteomes" id="UP001610444"/>
    </source>
</evidence>
<dbReference type="GeneID" id="98161473"/>
<name>A0ABR4JYM6_9EURO</name>
<proteinExistence type="predicted"/>
<keyword evidence="3" id="KW-1185">Reference proteome</keyword>
<accession>A0ABR4JYM6</accession>
<dbReference type="RefSeq" id="XP_070896492.1">
    <property type="nucleotide sequence ID" value="XM_071046309.1"/>
</dbReference>
<dbReference type="Proteomes" id="UP001610444">
    <property type="component" value="Unassembled WGS sequence"/>
</dbReference>
<protein>
    <submittedName>
        <fullName evidence="2">Uncharacterized protein</fullName>
    </submittedName>
</protein>
<feature type="region of interest" description="Disordered" evidence="1">
    <location>
        <begin position="1"/>
        <end position="69"/>
    </location>
</feature>
<organism evidence="2 3">
    <name type="scientific">Aspergillus pseudodeflectus</name>
    <dbReference type="NCBI Taxonomy" id="176178"/>
    <lineage>
        <taxon>Eukaryota</taxon>
        <taxon>Fungi</taxon>
        <taxon>Dikarya</taxon>
        <taxon>Ascomycota</taxon>
        <taxon>Pezizomycotina</taxon>
        <taxon>Eurotiomycetes</taxon>
        <taxon>Eurotiomycetidae</taxon>
        <taxon>Eurotiales</taxon>
        <taxon>Aspergillaceae</taxon>
        <taxon>Aspergillus</taxon>
        <taxon>Aspergillus subgen. Nidulantes</taxon>
    </lineage>
</organism>
<feature type="compositionally biased region" description="Low complexity" evidence="1">
    <location>
        <begin position="41"/>
        <end position="60"/>
    </location>
</feature>
<comment type="caution">
    <text evidence="2">The sequence shown here is derived from an EMBL/GenBank/DDBJ whole genome shotgun (WGS) entry which is preliminary data.</text>
</comment>
<reference evidence="2 3" key="1">
    <citation type="submission" date="2024-07" db="EMBL/GenBank/DDBJ databases">
        <title>Section-level genome sequencing and comparative genomics of Aspergillus sections Usti and Cavernicolus.</title>
        <authorList>
            <consortium name="Lawrence Berkeley National Laboratory"/>
            <person name="Nybo J.L."/>
            <person name="Vesth T.C."/>
            <person name="Theobald S."/>
            <person name="Frisvad J.C."/>
            <person name="Larsen T.O."/>
            <person name="Kjaerboelling I."/>
            <person name="Rothschild-Mancinelli K."/>
            <person name="Lyhne E.K."/>
            <person name="Kogle M.E."/>
            <person name="Barry K."/>
            <person name="Clum A."/>
            <person name="Na H."/>
            <person name="Ledsgaard L."/>
            <person name="Lin J."/>
            <person name="Lipzen A."/>
            <person name="Kuo A."/>
            <person name="Riley R."/>
            <person name="Mondo S."/>
            <person name="LaButti K."/>
            <person name="Haridas S."/>
            <person name="Pangalinan J."/>
            <person name="Salamov A.A."/>
            <person name="Simmons B.A."/>
            <person name="Magnuson J.K."/>
            <person name="Chen J."/>
            <person name="Drula E."/>
            <person name="Henrissat B."/>
            <person name="Wiebenga A."/>
            <person name="Lubbers R.J."/>
            <person name="Gomes A.C."/>
            <person name="Macurrencykelacurrency M.R."/>
            <person name="Stajich J."/>
            <person name="Grigoriev I.V."/>
            <person name="Mortensen U.H."/>
            <person name="De vries R.P."/>
            <person name="Baker S.E."/>
            <person name="Andersen M.R."/>
        </authorList>
    </citation>
    <scope>NUCLEOTIDE SEQUENCE [LARGE SCALE GENOMIC DNA]</scope>
    <source>
        <strain evidence="2 3">CBS 756.74</strain>
    </source>
</reference>
<dbReference type="EMBL" id="JBFXLR010000038">
    <property type="protein sequence ID" value="KAL2845135.1"/>
    <property type="molecule type" value="Genomic_DNA"/>
</dbReference>
<sequence length="215" mass="24032">MPKKRSGTDGGMPSRGIKKQRLTPSIEDKIHEVAIKREAEASPSALTAAPPSPLAPAFSDLPDDNAPEDTNIPQDPVPCLECAQKLFFQGPGRKIIGPLKCIYSDEEEICAECTRLKIPCNHLIWPARETAVEIQKMKPGRKALKATQALSARLKSVWKVLDRTDAKLTELRNINRNSFRVVNELRESNSKEPLDLGYLEDFSSAWYETEDGKYE</sequence>